<keyword evidence="2" id="KW-1185">Reference proteome</keyword>
<sequence>MDKAKRKQLIEIAKSRGYTDMAPPRVLVTRQEFFDGNDDDGSIGCNLIEHPGIATFDAAFRQVEEMDRVAGVYLAITEIDETYDGIWPFTDTALIVTRLPAAVFEPLFRPLQPDEIASSDESFANPPEIPAGYQLIRAWWD</sequence>
<accession>B9XDG8</accession>
<reference evidence="1 2" key="1">
    <citation type="journal article" date="2011" name="J. Bacteriol.">
        <title>Genome sequence of 'Pedosphaera parvula' Ellin514, an aerobic Verrucomicrobial isolate from pasture soil.</title>
        <authorList>
            <person name="Kant R."/>
            <person name="van Passel M.W."/>
            <person name="Sangwan P."/>
            <person name="Palva A."/>
            <person name="Lucas S."/>
            <person name="Copeland A."/>
            <person name="Lapidus A."/>
            <person name="Glavina Del Rio T."/>
            <person name="Dalin E."/>
            <person name="Tice H."/>
            <person name="Bruce D."/>
            <person name="Goodwin L."/>
            <person name="Pitluck S."/>
            <person name="Chertkov O."/>
            <person name="Larimer F.W."/>
            <person name="Land M.L."/>
            <person name="Hauser L."/>
            <person name="Brettin T.S."/>
            <person name="Detter J.C."/>
            <person name="Han S."/>
            <person name="de Vos W.M."/>
            <person name="Janssen P.H."/>
            <person name="Smidt H."/>
        </authorList>
    </citation>
    <scope>NUCLEOTIDE SEQUENCE [LARGE SCALE GENOMIC DNA]</scope>
    <source>
        <strain evidence="1 2">Ellin514</strain>
    </source>
</reference>
<evidence type="ECO:0000313" key="2">
    <source>
        <dbReference type="Proteomes" id="UP000003688"/>
    </source>
</evidence>
<dbReference type="Proteomes" id="UP000003688">
    <property type="component" value="Unassembled WGS sequence"/>
</dbReference>
<gene>
    <name evidence="1" type="ORF">Cflav_PD6389</name>
</gene>
<protein>
    <submittedName>
        <fullName evidence="1">Uncharacterized protein</fullName>
    </submittedName>
</protein>
<dbReference type="EMBL" id="ABOX02000006">
    <property type="protein sequence ID" value="EEF62114.1"/>
    <property type="molecule type" value="Genomic_DNA"/>
</dbReference>
<comment type="caution">
    <text evidence="1">The sequence shown here is derived from an EMBL/GenBank/DDBJ whole genome shotgun (WGS) entry which is preliminary data.</text>
</comment>
<evidence type="ECO:0000313" key="1">
    <source>
        <dbReference type="EMBL" id="EEF62114.1"/>
    </source>
</evidence>
<dbReference type="OrthoDB" id="1551075at2"/>
<proteinExistence type="predicted"/>
<name>B9XDG8_PEDPL</name>
<dbReference type="RefSeq" id="WP_007413866.1">
    <property type="nucleotide sequence ID" value="NZ_ABOX02000006.1"/>
</dbReference>
<dbReference type="AlphaFoldDB" id="B9XDG8"/>
<organism evidence="1 2">
    <name type="scientific">Pedosphaera parvula (strain Ellin514)</name>
    <dbReference type="NCBI Taxonomy" id="320771"/>
    <lineage>
        <taxon>Bacteria</taxon>
        <taxon>Pseudomonadati</taxon>
        <taxon>Verrucomicrobiota</taxon>
        <taxon>Pedosphaerae</taxon>
        <taxon>Pedosphaerales</taxon>
        <taxon>Pedosphaeraceae</taxon>
        <taxon>Pedosphaera</taxon>
    </lineage>
</organism>